<feature type="region of interest" description="Disordered" evidence="8">
    <location>
        <begin position="178"/>
        <end position="222"/>
    </location>
</feature>
<keyword evidence="11" id="KW-1185">Reference proteome</keyword>
<dbReference type="Pfam" id="PF00170">
    <property type="entry name" value="bZIP_1"/>
    <property type="match status" value="1"/>
</dbReference>
<evidence type="ECO:0000256" key="3">
    <source>
        <dbReference type="ARBA" id="ARBA00023015"/>
    </source>
</evidence>
<protein>
    <recommendedName>
        <fullName evidence="9">BZIP domain-containing protein</fullName>
    </recommendedName>
</protein>
<evidence type="ECO:0000256" key="2">
    <source>
        <dbReference type="ARBA" id="ARBA00009050"/>
    </source>
</evidence>
<feature type="compositionally biased region" description="Low complexity" evidence="8">
    <location>
        <begin position="93"/>
        <end position="103"/>
    </location>
</feature>
<keyword evidence="4" id="KW-0238">DNA-binding</keyword>
<evidence type="ECO:0000256" key="8">
    <source>
        <dbReference type="SAM" id="MobiDB-lite"/>
    </source>
</evidence>
<dbReference type="Proteomes" id="UP001292094">
    <property type="component" value="Unassembled WGS sequence"/>
</dbReference>
<dbReference type="Gene3D" id="1.20.5.170">
    <property type="match status" value="1"/>
</dbReference>
<dbReference type="SUPFAM" id="SSF57959">
    <property type="entry name" value="Leucine zipper domain"/>
    <property type="match status" value="1"/>
</dbReference>
<proteinExistence type="inferred from homology"/>
<keyword evidence="3" id="KW-0805">Transcription regulation</keyword>
<evidence type="ECO:0000313" key="10">
    <source>
        <dbReference type="EMBL" id="KAK4296511.1"/>
    </source>
</evidence>
<dbReference type="CDD" id="cd14700">
    <property type="entry name" value="bZIP_ATF6"/>
    <property type="match status" value="1"/>
</dbReference>
<feature type="compositionally biased region" description="Polar residues" evidence="8">
    <location>
        <begin position="523"/>
        <end position="537"/>
    </location>
</feature>
<feature type="region of interest" description="Disordered" evidence="8">
    <location>
        <begin position="327"/>
        <end position="347"/>
    </location>
</feature>
<comment type="subcellular location">
    <subcellularLocation>
        <location evidence="1">Membrane</location>
        <topology evidence="1">Single-pass membrane protein</topology>
    </subcellularLocation>
</comment>
<comment type="similarity">
    <text evidence="2">Belongs to the bZIP family. ATF subfamily.</text>
</comment>
<evidence type="ECO:0000313" key="11">
    <source>
        <dbReference type="Proteomes" id="UP001292094"/>
    </source>
</evidence>
<comment type="caution">
    <text evidence="10">The sequence shown here is derived from an EMBL/GenBank/DDBJ whole genome shotgun (WGS) entry which is preliminary data.</text>
</comment>
<dbReference type="GO" id="GO:0000981">
    <property type="term" value="F:DNA-binding transcription factor activity, RNA polymerase II-specific"/>
    <property type="evidence" value="ECO:0007669"/>
    <property type="project" value="TreeGrafter"/>
</dbReference>
<feature type="compositionally biased region" description="Basic and acidic residues" evidence="8">
    <location>
        <begin position="767"/>
        <end position="778"/>
    </location>
</feature>
<evidence type="ECO:0000256" key="4">
    <source>
        <dbReference type="ARBA" id="ARBA00023125"/>
    </source>
</evidence>
<organism evidence="10 11">
    <name type="scientific">Petrolisthes manimaculis</name>
    <dbReference type="NCBI Taxonomy" id="1843537"/>
    <lineage>
        <taxon>Eukaryota</taxon>
        <taxon>Metazoa</taxon>
        <taxon>Ecdysozoa</taxon>
        <taxon>Arthropoda</taxon>
        <taxon>Crustacea</taxon>
        <taxon>Multicrustacea</taxon>
        <taxon>Malacostraca</taxon>
        <taxon>Eumalacostraca</taxon>
        <taxon>Eucarida</taxon>
        <taxon>Decapoda</taxon>
        <taxon>Pleocyemata</taxon>
        <taxon>Anomura</taxon>
        <taxon>Galatheoidea</taxon>
        <taxon>Porcellanidae</taxon>
        <taxon>Petrolisthes</taxon>
    </lineage>
</organism>
<evidence type="ECO:0000259" key="9">
    <source>
        <dbReference type="PROSITE" id="PS50217"/>
    </source>
</evidence>
<evidence type="ECO:0000256" key="7">
    <source>
        <dbReference type="SAM" id="Coils"/>
    </source>
</evidence>
<feature type="region of interest" description="Disordered" evidence="8">
    <location>
        <begin position="746"/>
        <end position="794"/>
    </location>
</feature>
<dbReference type="EMBL" id="JAWZYT010003836">
    <property type="protein sequence ID" value="KAK4296511.1"/>
    <property type="molecule type" value="Genomic_DNA"/>
</dbReference>
<feature type="compositionally biased region" description="Low complexity" evidence="8">
    <location>
        <begin position="209"/>
        <end position="222"/>
    </location>
</feature>
<sequence length="794" mass="86898">MYVKSEPDTDSDITMEMMMDMDANLLREELFGHHCIPSDVSESSSDDDLIHKLSNDLELPLALDDFEPSQSWPLADFYSQDNPTPAATPAPTPLQTTTTPTSPFSSIKFEVHSDMTAEELTRALYPNLTSGTSLPSSPKQHVKCEPDSPPHPNPATTPTESDHIWELLCAPEVRPTVKILDTPPVTPPQSDGSPPHSPQPPSPITMVLQTPTNNNTNQQNHTRLTNNQVNQPIKVVTITTRNGHNQGPTRSGRVTKTMKIQPKVVTSSSTASALPASTPAVSTPAQVINILNNTTTTQPTKLTLPKTNVTRTLTTNSSNTRIVQVRATPPPTQPQVPPQPPSCPATPAATTTILTTQLGGQTTMVPSATPLTPLAPALAPGMKHANIPDLKAFKRQQRMIKNRESASLSRKKKKEYLTALETNITELQNDNTRLQEENTRLQQRVSTLERDCATLRQSLNRGHSRKTTTALFALIFLFSINLGPLTSVLLSRESKLSSLRGMVSSPISVPSFHHRSLLWSSASLPDSTNTNSDAPNSSDHRSHPLPTNTSHTCPMYFNATESLRLESELRDWFQHKFRPSFKKRDSEQYHLPPVAKKGRGGLASRAVAGGGLGGAWNALAPPQAPPPRLYRYFQPEVIQVEPASGASETGVASTLPRVSSFLEAIQRRDDTYYVVSFSPDHLLVPATARNVSARPRMSLLLPTPRPVNESMMLKDQVALMQIDCEVMDTRLIHVAQEVVPPHLRHAMNSTAQPPSQPPTPPPPHPADPIRSHRADRKSGHGKSRPVVKPGHISK</sequence>
<feature type="region of interest" description="Disordered" evidence="8">
    <location>
        <begin position="72"/>
        <end position="104"/>
    </location>
</feature>
<dbReference type="InterPro" id="IPR051882">
    <property type="entry name" value="ATF_bZIP_TF"/>
</dbReference>
<dbReference type="PANTHER" id="PTHR46164:SF3">
    <property type="entry name" value="ATF6, ISOFORM C"/>
    <property type="match status" value="1"/>
</dbReference>
<feature type="region of interest" description="Disordered" evidence="8">
    <location>
        <begin position="523"/>
        <end position="551"/>
    </location>
</feature>
<feature type="compositionally biased region" description="Polar residues" evidence="8">
    <location>
        <begin position="127"/>
        <end position="139"/>
    </location>
</feature>
<dbReference type="InterPro" id="IPR004827">
    <property type="entry name" value="bZIP"/>
</dbReference>
<keyword evidence="7" id="KW-0175">Coiled coil</keyword>
<dbReference type="GO" id="GO:0016020">
    <property type="term" value="C:membrane"/>
    <property type="evidence" value="ECO:0007669"/>
    <property type="project" value="UniProtKB-SubCell"/>
</dbReference>
<dbReference type="InterPro" id="IPR046347">
    <property type="entry name" value="bZIP_sf"/>
</dbReference>
<gene>
    <name evidence="10" type="ORF">Pmani_031001</name>
</gene>
<feature type="compositionally biased region" description="Pro residues" evidence="8">
    <location>
        <begin position="328"/>
        <end position="344"/>
    </location>
</feature>
<evidence type="ECO:0000256" key="6">
    <source>
        <dbReference type="ARBA" id="ARBA00023242"/>
    </source>
</evidence>
<feature type="compositionally biased region" description="Basic residues" evidence="8">
    <location>
        <begin position="779"/>
        <end position="794"/>
    </location>
</feature>
<feature type="domain" description="BZIP" evidence="9">
    <location>
        <begin position="392"/>
        <end position="455"/>
    </location>
</feature>
<reference evidence="10" key="1">
    <citation type="submission" date="2023-11" db="EMBL/GenBank/DDBJ databases">
        <title>Genome assemblies of two species of porcelain crab, Petrolisthes cinctipes and Petrolisthes manimaculis (Anomura: Porcellanidae).</title>
        <authorList>
            <person name="Angst P."/>
        </authorList>
    </citation>
    <scope>NUCLEOTIDE SEQUENCE</scope>
    <source>
        <strain evidence="10">PB745_02</strain>
        <tissue evidence="10">Gill</tissue>
    </source>
</reference>
<dbReference type="GO" id="GO:0030968">
    <property type="term" value="P:endoplasmic reticulum unfolded protein response"/>
    <property type="evidence" value="ECO:0007669"/>
    <property type="project" value="TreeGrafter"/>
</dbReference>
<dbReference type="GO" id="GO:0005634">
    <property type="term" value="C:nucleus"/>
    <property type="evidence" value="ECO:0007669"/>
    <property type="project" value="TreeGrafter"/>
</dbReference>
<evidence type="ECO:0000256" key="1">
    <source>
        <dbReference type="ARBA" id="ARBA00004167"/>
    </source>
</evidence>
<evidence type="ECO:0000256" key="5">
    <source>
        <dbReference type="ARBA" id="ARBA00023163"/>
    </source>
</evidence>
<dbReference type="PROSITE" id="PS50217">
    <property type="entry name" value="BZIP"/>
    <property type="match status" value="1"/>
</dbReference>
<dbReference type="AlphaFoldDB" id="A0AAE1TT22"/>
<feature type="coiled-coil region" evidence="7">
    <location>
        <begin position="410"/>
        <end position="458"/>
    </location>
</feature>
<dbReference type="SMART" id="SM00338">
    <property type="entry name" value="BRLZ"/>
    <property type="match status" value="1"/>
</dbReference>
<feature type="region of interest" description="Disordered" evidence="8">
    <location>
        <begin position="127"/>
        <end position="160"/>
    </location>
</feature>
<keyword evidence="5" id="KW-0804">Transcription</keyword>
<dbReference type="PANTHER" id="PTHR46164">
    <property type="entry name" value="ATF6, ISOFORM C"/>
    <property type="match status" value="1"/>
</dbReference>
<feature type="compositionally biased region" description="Pro residues" evidence="8">
    <location>
        <begin position="754"/>
        <end position="766"/>
    </location>
</feature>
<dbReference type="GO" id="GO:0000978">
    <property type="term" value="F:RNA polymerase II cis-regulatory region sequence-specific DNA binding"/>
    <property type="evidence" value="ECO:0007669"/>
    <property type="project" value="TreeGrafter"/>
</dbReference>
<accession>A0AAE1TT22</accession>
<keyword evidence="6" id="KW-0539">Nucleus</keyword>
<name>A0AAE1TT22_9EUCA</name>